<dbReference type="Pfam" id="PF07059">
    <property type="entry name" value="EDR2_C"/>
    <property type="match status" value="1"/>
</dbReference>
<protein>
    <recommendedName>
        <fullName evidence="2">Protein ENHANCED DISEASE RESISTANCE 2 C-terminal domain-containing protein</fullName>
    </recommendedName>
</protein>
<keyword evidence="4" id="KW-1185">Reference proteome</keyword>
<name>A0ABD1XRF0_9MARC</name>
<accession>A0ABD1XRF0</accession>
<evidence type="ECO:0000313" key="3">
    <source>
        <dbReference type="EMBL" id="KAL2610516.1"/>
    </source>
</evidence>
<organism evidence="3 4">
    <name type="scientific">Riccia fluitans</name>
    <dbReference type="NCBI Taxonomy" id="41844"/>
    <lineage>
        <taxon>Eukaryota</taxon>
        <taxon>Viridiplantae</taxon>
        <taxon>Streptophyta</taxon>
        <taxon>Embryophyta</taxon>
        <taxon>Marchantiophyta</taxon>
        <taxon>Marchantiopsida</taxon>
        <taxon>Marchantiidae</taxon>
        <taxon>Marchantiales</taxon>
        <taxon>Ricciaceae</taxon>
        <taxon>Riccia</taxon>
    </lineage>
</organism>
<proteinExistence type="predicted"/>
<sequence length="332" mass="37370">MAAQKQEEEKSDEPSWWSDLKSDLTDGPVSLVDLEEEGVMGWSSPPGDFFQVRAEDYLTTKVKIPAGDWLLKPLALDWLHSTARIDEVLRHPDNRIMRRLREARKNGEFSAGTEPFVWAINLQVPSKVHHSLVMYYMSTHPFEEGSLPDRFLNGDDDFRNSRLKLIANIVRGPWIVKTAVGDHAICILGKQLTCRYHRGDDFLEVDVDIGSSMVASAIVHLAINYITTITVDLAFLIEGKTEEELPEKLLGAVRFAELEPSASVPIGATPSSPTPVNIPAIFEDAEDIDEDEDVFEDALDSEENEDSFSSRIWKQIGQGFPADWWQRQQGMS</sequence>
<dbReference type="InterPro" id="IPR045096">
    <property type="entry name" value="EDR2-like"/>
</dbReference>
<reference evidence="3 4" key="1">
    <citation type="submission" date="2024-09" db="EMBL/GenBank/DDBJ databases">
        <title>Chromosome-scale assembly of Riccia fluitans.</title>
        <authorList>
            <person name="Paukszto L."/>
            <person name="Sawicki J."/>
            <person name="Karawczyk K."/>
            <person name="Piernik-Szablinska J."/>
            <person name="Szczecinska M."/>
            <person name="Mazdziarz M."/>
        </authorList>
    </citation>
    <scope>NUCLEOTIDE SEQUENCE [LARGE SCALE GENOMIC DNA]</scope>
    <source>
        <strain evidence="3">Rf_01</strain>
        <tissue evidence="3">Aerial parts of the thallus</tissue>
    </source>
</reference>
<gene>
    <name evidence="3" type="ORF">R1flu_029089</name>
</gene>
<dbReference type="PANTHER" id="PTHR12136">
    <property type="entry name" value="ENHANCED DISEASE RESISTANCE-RELATED"/>
    <property type="match status" value="1"/>
</dbReference>
<evidence type="ECO:0000313" key="4">
    <source>
        <dbReference type="Proteomes" id="UP001605036"/>
    </source>
</evidence>
<dbReference type="AlphaFoldDB" id="A0ABD1XRF0"/>
<dbReference type="PANTHER" id="PTHR12136:SF101">
    <property type="entry name" value="ENHANCED DISEASE RESISTANCE-LIKE PROTEIN (DUF1336)"/>
    <property type="match status" value="1"/>
</dbReference>
<dbReference type="InterPro" id="IPR009769">
    <property type="entry name" value="EDR2_C"/>
</dbReference>
<feature type="domain" description="Protein ENHANCED DISEASE RESISTANCE 2 C-terminal" evidence="2">
    <location>
        <begin position="42"/>
        <end position="258"/>
    </location>
</feature>
<dbReference type="EMBL" id="JBHFFA010000008">
    <property type="protein sequence ID" value="KAL2610516.1"/>
    <property type="molecule type" value="Genomic_DNA"/>
</dbReference>
<comment type="caution">
    <text evidence="3">The sequence shown here is derived from an EMBL/GenBank/DDBJ whole genome shotgun (WGS) entry which is preliminary data.</text>
</comment>
<feature type="region of interest" description="Disordered" evidence="1">
    <location>
        <begin position="1"/>
        <end position="22"/>
    </location>
</feature>
<dbReference type="Proteomes" id="UP001605036">
    <property type="component" value="Unassembled WGS sequence"/>
</dbReference>
<evidence type="ECO:0000259" key="2">
    <source>
        <dbReference type="Pfam" id="PF07059"/>
    </source>
</evidence>
<evidence type="ECO:0000256" key="1">
    <source>
        <dbReference type="SAM" id="MobiDB-lite"/>
    </source>
</evidence>